<dbReference type="EMBL" id="GBRH01170523">
    <property type="protein sequence ID" value="JAE27373.1"/>
    <property type="molecule type" value="Transcribed_RNA"/>
</dbReference>
<name>A0A0A9H3B9_ARUDO</name>
<reference evidence="1" key="2">
    <citation type="journal article" date="2015" name="Data Brief">
        <title>Shoot transcriptome of the giant reed, Arundo donax.</title>
        <authorList>
            <person name="Barrero R.A."/>
            <person name="Guerrero F.D."/>
            <person name="Moolhuijzen P."/>
            <person name="Goolsby J.A."/>
            <person name="Tidwell J."/>
            <person name="Bellgard S.E."/>
            <person name="Bellgard M.I."/>
        </authorList>
    </citation>
    <scope>NUCLEOTIDE SEQUENCE</scope>
    <source>
        <tissue evidence="1">Shoot tissue taken approximately 20 cm above the soil surface</tissue>
    </source>
</reference>
<organism evidence="1">
    <name type="scientific">Arundo donax</name>
    <name type="common">Giant reed</name>
    <name type="synonym">Donax arundinaceus</name>
    <dbReference type="NCBI Taxonomy" id="35708"/>
    <lineage>
        <taxon>Eukaryota</taxon>
        <taxon>Viridiplantae</taxon>
        <taxon>Streptophyta</taxon>
        <taxon>Embryophyta</taxon>
        <taxon>Tracheophyta</taxon>
        <taxon>Spermatophyta</taxon>
        <taxon>Magnoliopsida</taxon>
        <taxon>Liliopsida</taxon>
        <taxon>Poales</taxon>
        <taxon>Poaceae</taxon>
        <taxon>PACMAD clade</taxon>
        <taxon>Arundinoideae</taxon>
        <taxon>Arundineae</taxon>
        <taxon>Arundo</taxon>
    </lineage>
</organism>
<sequence length="150" mass="15504">MLSGPARSFPPVGCRLGSPCAVGSSFVASRRSSRPLHGLSGVEAGSTAVAGIVSGSRLQVTSLTHAFCCLCAVRAMRGAGGADGGMRSPGEGTAPLWLVVMARRVSRPYASLAVKEARKVLHAPHEGGARAAACLHRRRRAIRRVPAPLL</sequence>
<accession>A0A0A9H3B9</accession>
<dbReference type="AlphaFoldDB" id="A0A0A9H3B9"/>
<proteinExistence type="predicted"/>
<protein>
    <submittedName>
        <fullName evidence="1">Uncharacterized protein</fullName>
    </submittedName>
</protein>
<evidence type="ECO:0000313" key="1">
    <source>
        <dbReference type="EMBL" id="JAE27373.1"/>
    </source>
</evidence>
<reference evidence="1" key="1">
    <citation type="submission" date="2014-09" db="EMBL/GenBank/DDBJ databases">
        <authorList>
            <person name="Magalhaes I.L.F."/>
            <person name="Oliveira U."/>
            <person name="Santos F.R."/>
            <person name="Vidigal T.H.D.A."/>
            <person name="Brescovit A.D."/>
            <person name="Santos A.J."/>
        </authorList>
    </citation>
    <scope>NUCLEOTIDE SEQUENCE</scope>
    <source>
        <tissue evidence="1">Shoot tissue taken approximately 20 cm above the soil surface</tissue>
    </source>
</reference>